<evidence type="ECO:0000256" key="1">
    <source>
        <dbReference type="SAM" id="MobiDB-lite"/>
    </source>
</evidence>
<feature type="transmembrane region" description="Helical" evidence="2">
    <location>
        <begin position="58"/>
        <end position="76"/>
    </location>
</feature>
<evidence type="ECO:0000313" key="3">
    <source>
        <dbReference type="EMBL" id="GEC10170.1"/>
    </source>
</evidence>
<keyword evidence="2" id="KW-0472">Membrane</keyword>
<dbReference type="EMBL" id="BJND01000096">
    <property type="protein sequence ID" value="GEC10170.1"/>
    <property type="molecule type" value="Genomic_DNA"/>
</dbReference>
<keyword evidence="2" id="KW-0812">Transmembrane</keyword>
<dbReference type="AlphaFoldDB" id="A0A4Y3VWZ0"/>
<feature type="compositionally biased region" description="Basic and acidic residues" evidence="1">
    <location>
        <begin position="35"/>
        <end position="44"/>
    </location>
</feature>
<proteinExistence type="predicted"/>
<feature type="region of interest" description="Disordered" evidence="1">
    <location>
        <begin position="13"/>
        <end position="52"/>
    </location>
</feature>
<reference evidence="3 4" key="1">
    <citation type="submission" date="2019-06" db="EMBL/GenBank/DDBJ databases">
        <title>Whole genome shotgun sequence of Streptomyces spinoverrucosus NBRC 14228.</title>
        <authorList>
            <person name="Hosoyama A."/>
            <person name="Uohara A."/>
            <person name="Ohji S."/>
            <person name="Ichikawa N."/>
        </authorList>
    </citation>
    <scope>NUCLEOTIDE SEQUENCE [LARGE SCALE GENOMIC DNA]</scope>
    <source>
        <strain evidence="3 4">NBRC 14228</strain>
    </source>
</reference>
<keyword evidence="2" id="KW-1133">Transmembrane helix</keyword>
<name>A0A4Y3VWZ0_9ACTN</name>
<sequence>MSDEEWERFLRESVNGVADAPKEPSARARQVARRLRAEPDRTDGWRTYTPPRPRRRKGWYVGGLLALVMVLGVALAPERIHALFGGGDPQSQPLPAETERPEQAPSAVPALRPTLDEPFKGSPAARWANGSAGITVPEAEATGWMTTAQVEQALAKSRTFMVASNLDPRVLRGEHPEKAIKLINPHQQDVQAFLKAAFRTPSKDRDPLLLFSRFETSKARLVGDVVKTRGRITYQEGDRGALQVTADVTFVYPVTRAASDSDEVVRTIVRREVVMSWDDPSKVITEPGTFSVLSYKLDMTNGGCDNHTGYFQPPFGAEQSTSAAGAAVDPYDRSTAIGQDMQTPQDGCAIATRS</sequence>
<evidence type="ECO:0000313" key="4">
    <source>
        <dbReference type="Proteomes" id="UP000317881"/>
    </source>
</evidence>
<organism evidence="3 4">
    <name type="scientific">Streptomyces spinoverrucosus</name>
    <dbReference type="NCBI Taxonomy" id="284043"/>
    <lineage>
        <taxon>Bacteria</taxon>
        <taxon>Bacillati</taxon>
        <taxon>Actinomycetota</taxon>
        <taxon>Actinomycetes</taxon>
        <taxon>Kitasatosporales</taxon>
        <taxon>Streptomycetaceae</taxon>
        <taxon>Streptomyces</taxon>
    </lineage>
</organism>
<gene>
    <name evidence="3" type="ORF">SSP24_78250</name>
</gene>
<accession>A0A4Y3VWZ0</accession>
<evidence type="ECO:0000256" key="2">
    <source>
        <dbReference type="SAM" id="Phobius"/>
    </source>
</evidence>
<dbReference type="Proteomes" id="UP000317881">
    <property type="component" value="Unassembled WGS sequence"/>
</dbReference>
<comment type="caution">
    <text evidence="3">The sequence shown here is derived from an EMBL/GenBank/DDBJ whole genome shotgun (WGS) entry which is preliminary data.</text>
</comment>
<protein>
    <submittedName>
        <fullName evidence="3">Uncharacterized protein</fullName>
    </submittedName>
</protein>
<dbReference type="RefSeq" id="WP_229865553.1">
    <property type="nucleotide sequence ID" value="NZ_BJND01000096.1"/>
</dbReference>
<keyword evidence="4" id="KW-1185">Reference proteome</keyword>
<feature type="region of interest" description="Disordered" evidence="1">
    <location>
        <begin position="86"/>
        <end position="107"/>
    </location>
</feature>